<dbReference type="InterPro" id="IPR045036">
    <property type="entry name" value="Spartin-like"/>
</dbReference>
<sequence length="446" mass="49006">MASQGIGHENSKQPTDTSMEPNDVKSDGMGIPVERVPEDVSTVPAGTAVVLIKVEGAVISLIDGNSNLDLARDDLYIIKLSQGDDLHTVFVRIGDGVQWMLTKDAITTFKLRDSLYLFKLNLPKESEDVASSSDEENEKDDAANKNLDSDGDNDSDDILMYSLTTEWKGQDDQMKEFDGILQTYSNFEVHETHEQQVTMEDEENVENGSGVKETPSEDKKEIGACQAYYRHIEPNVGKYTSRPAKLVARGSAELIKGILKSGDSTMEMLNWVDQVMKKKMNPNSKSQINPKTLRRIRRVKRMTKTTEKVVTGVLSGVVTATSTFNRMVLETKVAKKFLNFSTGEFVCASFEGFNKVCDAAEEVGKNVLSKSSNVTTSLVNRRYGQEAAEATREGLGAAGHALGTAFAAFSIRKAFDPSIVIKSSDQIGNSNSDVRSARGLRAKLFK</sequence>
<dbReference type="Pfam" id="PF06911">
    <property type="entry name" value="Senescence"/>
    <property type="match status" value="1"/>
</dbReference>
<evidence type="ECO:0000313" key="4">
    <source>
        <dbReference type="Proteomes" id="UP001159364"/>
    </source>
</evidence>
<comment type="caution">
    <text evidence="3">The sequence shown here is derived from an EMBL/GenBank/DDBJ whole genome shotgun (WGS) entry which is preliminary data.</text>
</comment>
<reference evidence="3 4" key="1">
    <citation type="submission" date="2021-09" db="EMBL/GenBank/DDBJ databases">
        <title>Genomic insights and catalytic innovation underlie evolution of tropane alkaloids biosynthesis.</title>
        <authorList>
            <person name="Wang Y.-J."/>
            <person name="Tian T."/>
            <person name="Huang J.-P."/>
            <person name="Huang S.-X."/>
        </authorList>
    </citation>
    <scope>NUCLEOTIDE SEQUENCE [LARGE SCALE GENOMIC DNA]</scope>
    <source>
        <strain evidence="3">KIB-2018</strain>
        <tissue evidence="3">Leaf</tissue>
    </source>
</reference>
<evidence type="ECO:0000313" key="3">
    <source>
        <dbReference type="EMBL" id="KAJ8759527.1"/>
    </source>
</evidence>
<dbReference type="GO" id="GO:0005886">
    <property type="term" value="C:plasma membrane"/>
    <property type="evidence" value="ECO:0007669"/>
    <property type="project" value="TreeGrafter"/>
</dbReference>
<dbReference type="PANTHER" id="PTHR21068:SF43">
    <property type="entry name" value="SPARTIN"/>
    <property type="match status" value="1"/>
</dbReference>
<feature type="region of interest" description="Disordered" evidence="1">
    <location>
        <begin position="1"/>
        <end position="31"/>
    </location>
</feature>
<evidence type="ECO:0000256" key="1">
    <source>
        <dbReference type="SAM" id="MobiDB-lite"/>
    </source>
</evidence>
<dbReference type="InterPro" id="IPR009686">
    <property type="entry name" value="Senescence/spartin_C"/>
</dbReference>
<dbReference type="Proteomes" id="UP001159364">
    <property type="component" value="Linkage Group LG07"/>
</dbReference>
<dbReference type="AlphaFoldDB" id="A0AAV8SYP5"/>
<accession>A0AAV8SYP5</accession>
<organism evidence="3 4">
    <name type="scientific">Erythroxylum novogranatense</name>
    <dbReference type="NCBI Taxonomy" id="1862640"/>
    <lineage>
        <taxon>Eukaryota</taxon>
        <taxon>Viridiplantae</taxon>
        <taxon>Streptophyta</taxon>
        <taxon>Embryophyta</taxon>
        <taxon>Tracheophyta</taxon>
        <taxon>Spermatophyta</taxon>
        <taxon>Magnoliopsida</taxon>
        <taxon>eudicotyledons</taxon>
        <taxon>Gunneridae</taxon>
        <taxon>Pentapetalae</taxon>
        <taxon>rosids</taxon>
        <taxon>fabids</taxon>
        <taxon>Malpighiales</taxon>
        <taxon>Erythroxylaceae</taxon>
        <taxon>Erythroxylum</taxon>
    </lineage>
</organism>
<feature type="region of interest" description="Disordered" evidence="1">
    <location>
        <begin position="196"/>
        <end position="219"/>
    </location>
</feature>
<gene>
    <name evidence="3" type="ORF">K2173_007144</name>
</gene>
<proteinExistence type="predicted"/>
<feature type="domain" description="Senescence" evidence="2">
    <location>
        <begin position="246"/>
        <end position="411"/>
    </location>
</feature>
<dbReference type="EMBL" id="JAIWQS010000007">
    <property type="protein sequence ID" value="KAJ8759527.1"/>
    <property type="molecule type" value="Genomic_DNA"/>
</dbReference>
<dbReference type="PANTHER" id="PTHR21068">
    <property type="entry name" value="SPARTIN"/>
    <property type="match status" value="1"/>
</dbReference>
<feature type="region of interest" description="Disordered" evidence="1">
    <location>
        <begin position="127"/>
        <end position="155"/>
    </location>
</feature>
<name>A0AAV8SYP5_9ROSI</name>
<evidence type="ECO:0000259" key="2">
    <source>
        <dbReference type="Pfam" id="PF06911"/>
    </source>
</evidence>
<keyword evidence="4" id="KW-1185">Reference proteome</keyword>
<protein>
    <recommendedName>
        <fullName evidence="2">Senescence domain-containing protein</fullName>
    </recommendedName>
</protein>